<feature type="signal peptide" evidence="9">
    <location>
        <begin position="1"/>
        <end position="23"/>
    </location>
</feature>
<feature type="domain" description="Beta-hexosaminidase eukaryotic type N-terminal" evidence="11">
    <location>
        <begin position="24"/>
        <end position="156"/>
    </location>
</feature>
<evidence type="ECO:0000256" key="5">
    <source>
        <dbReference type="ARBA" id="ARBA00023180"/>
    </source>
</evidence>
<evidence type="ECO:0000256" key="4">
    <source>
        <dbReference type="ARBA" id="ARBA00022801"/>
    </source>
</evidence>
<dbReference type="InterPro" id="IPR029019">
    <property type="entry name" value="HEX_eukaryotic_N"/>
</dbReference>
<dbReference type="OrthoDB" id="428480at2759"/>
<evidence type="ECO:0000259" key="10">
    <source>
        <dbReference type="Pfam" id="PF00728"/>
    </source>
</evidence>
<keyword evidence="13" id="KW-1185">Reference proteome</keyword>
<name>A0A067Q4U3_9AGAM</name>
<dbReference type="SUPFAM" id="SSF51445">
    <property type="entry name" value="(Trans)glycosidases"/>
    <property type="match status" value="1"/>
</dbReference>
<dbReference type="InterPro" id="IPR025705">
    <property type="entry name" value="Beta_hexosaminidase_sua/sub"/>
</dbReference>
<dbReference type="HOGENOM" id="CLU_007082_0_2_1"/>
<dbReference type="GO" id="GO:0016020">
    <property type="term" value="C:membrane"/>
    <property type="evidence" value="ECO:0007669"/>
    <property type="project" value="TreeGrafter"/>
</dbReference>
<keyword evidence="3 9" id="KW-0732">Signal</keyword>
<feature type="domain" description="Glycoside hydrolase family 20 catalytic" evidence="10">
    <location>
        <begin position="179"/>
        <end position="511"/>
    </location>
</feature>
<dbReference type="Pfam" id="PF00728">
    <property type="entry name" value="Glyco_hydro_20"/>
    <property type="match status" value="1"/>
</dbReference>
<evidence type="ECO:0000256" key="8">
    <source>
        <dbReference type="PIRSR" id="PIRSR001093-1"/>
    </source>
</evidence>
<dbReference type="AlphaFoldDB" id="A0A067Q4U3"/>
<evidence type="ECO:0000256" key="7">
    <source>
        <dbReference type="PIRNR" id="PIRNR001093"/>
    </source>
</evidence>
<dbReference type="PANTHER" id="PTHR22600">
    <property type="entry name" value="BETA-HEXOSAMINIDASE"/>
    <property type="match status" value="1"/>
</dbReference>
<comment type="catalytic activity">
    <reaction evidence="1 7">
        <text>Hydrolysis of terminal non-reducing N-acetyl-D-hexosamine residues in N-acetyl-beta-D-hexosaminides.</text>
        <dbReference type="EC" id="3.2.1.52"/>
    </reaction>
</comment>
<dbReference type="CDD" id="cd06562">
    <property type="entry name" value="GH20_HexA_HexB-like"/>
    <property type="match status" value="1"/>
</dbReference>
<evidence type="ECO:0000259" key="11">
    <source>
        <dbReference type="Pfam" id="PF14845"/>
    </source>
</evidence>
<evidence type="ECO:0000256" key="6">
    <source>
        <dbReference type="ARBA" id="ARBA00023295"/>
    </source>
</evidence>
<dbReference type="InParanoid" id="A0A067Q4U3"/>
<evidence type="ECO:0000256" key="1">
    <source>
        <dbReference type="ARBA" id="ARBA00001231"/>
    </source>
</evidence>
<dbReference type="PIRSF" id="PIRSF001093">
    <property type="entry name" value="B-hxosamndse_ab_euk"/>
    <property type="match status" value="1"/>
</dbReference>
<feature type="active site" description="Proton donor" evidence="8">
    <location>
        <position position="338"/>
    </location>
</feature>
<dbReference type="FunFam" id="3.20.20.80:FF:000063">
    <property type="entry name" value="Beta-hexosaminidase"/>
    <property type="match status" value="1"/>
</dbReference>
<dbReference type="SUPFAM" id="SSF55545">
    <property type="entry name" value="beta-N-acetylhexosaminidase-like domain"/>
    <property type="match status" value="1"/>
</dbReference>
<dbReference type="Proteomes" id="UP000027265">
    <property type="component" value="Unassembled WGS sequence"/>
</dbReference>
<dbReference type="EC" id="3.2.1.52" evidence="7"/>
<accession>A0A067Q4U3</accession>
<evidence type="ECO:0000313" key="12">
    <source>
        <dbReference type="EMBL" id="KDQ62078.1"/>
    </source>
</evidence>
<dbReference type="Gene3D" id="3.20.20.80">
    <property type="entry name" value="Glycosidases"/>
    <property type="match status" value="1"/>
</dbReference>
<keyword evidence="5" id="KW-0325">Glycoprotein</keyword>
<dbReference type="GO" id="GO:0030203">
    <property type="term" value="P:glycosaminoglycan metabolic process"/>
    <property type="evidence" value="ECO:0007669"/>
    <property type="project" value="TreeGrafter"/>
</dbReference>
<dbReference type="STRING" id="933084.A0A067Q4U3"/>
<evidence type="ECO:0000256" key="3">
    <source>
        <dbReference type="ARBA" id="ARBA00022729"/>
    </source>
</evidence>
<dbReference type="Gene3D" id="3.30.379.10">
    <property type="entry name" value="Chitobiase/beta-hexosaminidase domain 2-like"/>
    <property type="match status" value="1"/>
</dbReference>
<organism evidence="12 13">
    <name type="scientific">Jaapia argillacea MUCL 33604</name>
    <dbReference type="NCBI Taxonomy" id="933084"/>
    <lineage>
        <taxon>Eukaryota</taxon>
        <taxon>Fungi</taxon>
        <taxon>Dikarya</taxon>
        <taxon>Basidiomycota</taxon>
        <taxon>Agaricomycotina</taxon>
        <taxon>Agaricomycetes</taxon>
        <taxon>Agaricomycetidae</taxon>
        <taxon>Jaapiales</taxon>
        <taxon>Jaapiaceae</taxon>
        <taxon>Jaapia</taxon>
    </lineage>
</organism>
<dbReference type="GO" id="GO:0005975">
    <property type="term" value="P:carbohydrate metabolic process"/>
    <property type="evidence" value="ECO:0007669"/>
    <property type="project" value="InterPro"/>
</dbReference>
<keyword evidence="6 7" id="KW-0326">Glycosidase</keyword>
<dbReference type="GO" id="GO:0004563">
    <property type="term" value="F:beta-N-acetylhexosaminidase activity"/>
    <property type="evidence" value="ECO:0007669"/>
    <property type="project" value="UniProtKB-EC"/>
</dbReference>
<keyword evidence="4 7" id="KW-0378">Hydrolase</keyword>
<dbReference type="InterPro" id="IPR029018">
    <property type="entry name" value="Hex-like_dom2"/>
</dbReference>
<dbReference type="PANTHER" id="PTHR22600:SF26">
    <property type="entry name" value="BETA-N-ACETYLHEXOSAMINIDASE"/>
    <property type="match status" value="1"/>
</dbReference>
<sequence length="562" mass="61599">MLSRSLTLNLVTTILVFAQSVSSLWPIPRTLQSGTTALKLSPGFEFKVDIPEPPADLLEAVVQAKTYLLTDNLGRLVVGRGSSDLPSLSNASSLPGLTLTLTTASPVLSISEESVADLTTRDESYELNVPADGSPATLTANTTLGLYRGLTTFGQLWYSYGGEIYTIEAPLWTLDSPAYPFRGFMLDTARNYFPVSDILRTLDAMSWAKINTFHWHVVDSQSFPLQVTAFPELSAMGAYAPTEIYSPTDVQDIIAYAAARGIDVLLEIDTPGHTTSIGYSHPEYIACNIASPWATFANEPPAGQLRFADPAVTNFTSELFTSVAQTLPSKFFSTGGDELNVECYVDDVLTQQILNATGRTLEEALDLFTRTTHGALEALGKTPVVWEEMVLDHNVTLSNNTVVMVWISSADAAAVAAKNFRIVHAPSDYFYLDCGAGEWISDDPTGNSWCDPFKTWQETYTFDPLANLTESQYPLVLGGEQLLWTEQSDPQNVDSIVWPRAAVSAEIFWTGATLPDGSPRNGTTALPRLHDLRFRMVQRGVRAIPLQPYWCALRPNECDLYA</sequence>
<feature type="chain" id="PRO_5001643730" description="Beta-hexosaminidase" evidence="9">
    <location>
        <begin position="24"/>
        <end position="562"/>
    </location>
</feature>
<reference evidence="13" key="1">
    <citation type="journal article" date="2014" name="Proc. Natl. Acad. Sci. U.S.A.">
        <title>Extensive sampling of basidiomycete genomes demonstrates inadequacy of the white-rot/brown-rot paradigm for wood decay fungi.</title>
        <authorList>
            <person name="Riley R."/>
            <person name="Salamov A.A."/>
            <person name="Brown D.W."/>
            <person name="Nagy L.G."/>
            <person name="Floudas D."/>
            <person name="Held B.W."/>
            <person name="Levasseur A."/>
            <person name="Lombard V."/>
            <person name="Morin E."/>
            <person name="Otillar R."/>
            <person name="Lindquist E.A."/>
            <person name="Sun H."/>
            <person name="LaButti K.M."/>
            <person name="Schmutz J."/>
            <person name="Jabbour D."/>
            <person name="Luo H."/>
            <person name="Baker S.E."/>
            <person name="Pisabarro A.G."/>
            <person name="Walton J.D."/>
            <person name="Blanchette R.A."/>
            <person name="Henrissat B."/>
            <person name="Martin F."/>
            <person name="Cullen D."/>
            <person name="Hibbett D.S."/>
            <person name="Grigoriev I.V."/>
        </authorList>
    </citation>
    <scope>NUCLEOTIDE SEQUENCE [LARGE SCALE GENOMIC DNA]</scope>
    <source>
        <strain evidence="13">MUCL 33604</strain>
    </source>
</reference>
<evidence type="ECO:0000256" key="9">
    <source>
        <dbReference type="SAM" id="SignalP"/>
    </source>
</evidence>
<gene>
    <name evidence="12" type="ORF">JAAARDRAFT_170243</name>
</gene>
<evidence type="ECO:0000313" key="13">
    <source>
        <dbReference type="Proteomes" id="UP000027265"/>
    </source>
</evidence>
<dbReference type="PRINTS" id="PR00738">
    <property type="entry name" value="GLHYDRLASE20"/>
</dbReference>
<dbReference type="InterPro" id="IPR017853">
    <property type="entry name" value="GH"/>
</dbReference>
<dbReference type="EMBL" id="KL197711">
    <property type="protein sequence ID" value="KDQ62078.1"/>
    <property type="molecule type" value="Genomic_DNA"/>
</dbReference>
<dbReference type="InterPro" id="IPR015883">
    <property type="entry name" value="Glyco_hydro_20_cat"/>
</dbReference>
<dbReference type="Pfam" id="PF14845">
    <property type="entry name" value="Glycohydro_20b2"/>
    <property type="match status" value="1"/>
</dbReference>
<evidence type="ECO:0000256" key="2">
    <source>
        <dbReference type="ARBA" id="ARBA00006285"/>
    </source>
</evidence>
<proteinExistence type="inferred from homology"/>
<protein>
    <recommendedName>
        <fullName evidence="7">Beta-hexosaminidase</fullName>
        <ecNumber evidence="7">3.2.1.52</ecNumber>
    </recommendedName>
</protein>
<comment type="similarity">
    <text evidence="2 7">Belongs to the glycosyl hydrolase 20 family.</text>
</comment>